<evidence type="ECO:0000313" key="3">
    <source>
        <dbReference type="Proteomes" id="UP001529275"/>
    </source>
</evidence>
<reference evidence="3" key="1">
    <citation type="submission" date="2023-06" db="EMBL/GenBank/DDBJ databases">
        <title>Identification and characterization of horizontal gene transfer across gut microbiota members of farm animals based on homology search.</title>
        <authorList>
            <person name="Zeman M."/>
            <person name="Kubasova T."/>
            <person name="Jahodarova E."/>
            <person name="Nykrynova M."/>
            <person name="Rychlik I."/>
        </authorList>
    </citation>
    <scope>NUCLEOTIDE SEQUENCE [LARGE SCALE GENOMIC DNA]</scope>
    <source>
        <strain evidence="3">ET341</strain>
    </source>
</reference>
<gene>
    <name evidence="2" type="ORF">QUV98_09150</name>
</gene>
<dbReference type="InterPro" id="IPR016181">
    <property type="entry name" value="Acyl_CoA_acyltransferase"/>
</dbReference>
<accession>A0ABT7UK00</accession>
<feature type="domain" description="N-acetyltransferase" evidence="1">
    <location>
        <begin position="1"/>
        <end position="158"/>
    </location>
</feature>
<comment type="caution">
    <text evidence="2">The sequence shown here is derived from an EMBL/GenBank/DDBJ whole genome shotgun (WGS) entry which is preliminary data.</text>
</comment>
<protein>
    <submittedName>
        <fullName evidence="2">GNAT family N-acetyltransferase</fullName>
    </submittedName>
</protein>
<proteinExistence type="predicted"/>
<evidence type="ECO:0000313" key="2">
    <source>
        <dbReference type="EMBL" id="MDM8196479.1"/>
    </source>
</evidence>
<dbReference type="SUPFAM" id="SSF55729">
    <property type="entry name" value="Acyl-CoA N-acyltransferases (Nat)"/>
    <property type="match status" value="1"/>
</dbReference>
<organism evidence="2 3">
    <name type="scientific">Massilimicrobiota timonensis</name>
    <dbReference type="NCBI Taxonomy" id="1776392"/>
    <lineage>
        <taxon>Bacteria</taxon>
        <taxon>Bacillati</taxon>
        <taxon>Bacillota</taxon>
        <taxon>Erysipelotrichia</taxon>
        <taxon>Erysipelotrichales</taxon>
        <taxon>Erysipelotrichaceae</taxon>
        <taxon>Massilimicrobiota</taxon>
    </lineage>
</organism>
<evidence type="ECO:0000259" key="1">
    <source>
        <dbReference type="PROSITE" id="PS51186"/>
    </source>
</evidence>
<sequence>MKYQLVHSCDEELYQFYLRQRTYFSLDVQEITYDYINQDMLGPEGFDKRNHFHYKIYEHQTMIAYIDYMLGYRFSMQHDQSYLWIGLFLVEESLWHHHYGQRIIQRLCQNYSQYTIQLACLSQNKNGKAFWQAMGFKEIARSYWGHEEVVIFEKQSVEVL</sequence>
<dbReference type="EMBL" id="JAUDCK010000036">
    <property type="protein sequence ID" value="MDM8196479.1"/>
    <property type="molecule type" value="Genomic_DNA"/>
</dbReference>
<reference evidence="2 3" key="2">
    <citation type="submission" date="2023-06" db="EMBL/GenBank/DDBJ databases">
        <authorList>
            <person name="Zeman M."/>
            <person name="Kubasova T."/>
            <person name="Jahodarova E."/>
            <person name="Nykrynova M."/>
            <person name="Rychlik I."/>
        </authorList>
    </citation>
    <scope>NUCLEOTIDE SEQUENCE [LARGE SCALE GENOMIC DNA]</scope>
    <source>
        <strain evidence="2 3">ET341</strain>
    </source>
</reference>
<dbReference type="PROSITE" id="PS51186">
    <property type="entry name" value="GNAT"/>
    <property type="match status" value="1"/>
</dbReference>
<dbReference type="RefSeq" id="WP_289528044.1">
    <property type="nucleotide sequence ID" value="NZ_JAUDCK010000036.1"/>
</dbReference>
<dbReference type="Proteomes" id="UP001529275">
    <property type="component" value="Unassembled WGS sequence"/>
</dbReference>
<dbReference type="InterPro" id="IPR000182">
    <property type="entry name" value="GNAT_dom"/>
</dbReference>
<keyword evidence="3" id="KW-1185">Reference proteome</keyword>
<name>A0ABT7UK00_9FIRM</name>
<dbReference type="Pfam" id="PF00583">
    <property type="entry name" value="Acetyltransf_1"/>
    <property type="match status" value="1"/>
</dbReference>
<dbReference type="Gene3D" id="3.40.630.30">
    <property type="match status" value="1"/>
</dbReference>